<accession>A0AAW1Q5L4</accession>
<name>A0AAW1Q5L4_9CHLO</name>
<keyword evidence="2 4" id="KW-0863">Zinc-finger</keyword>
<feature type="compositionally biased region" description="Basic and acidic residues" evidence="5">
    <location>
        <begin position="1117"/>
        <end position="1126"/>
    </location>
</feature>
<dbReference type="GO" id="GO:0006355">
    <property type="term" value="P:regulation of DNA-templated transcription"/>
    <property type="evidence" value="ECO:0007669"/>
    <property type="project" value="InterPro"/>
</dbReference>
<feature type="region of interest" description="Disordered" evidence="5">
    <location>
        <begin position="537"/>
        <end position="560"/>
    </location>
</feature>
<feature type="region of interest" description="Disordered" evidence="5">
    <location>
        <begin position="943"/>
        <end position="962"/>
    </location>
</feature>
<comment type="caution">
    <text evidence="7">The sequence shown here is derived from an EMBL/GenBank/DDBJ whole genome shotgun (WGS) entry which is preliminary data.</text>
</comment>
<feature type="region of interest" description="Disordered" evidence="5">
    <location>
        <begin position="978"/>
        <end position="1011"/>
    </location>
</feature>
<feature type="region of interest" description="Disordered" evidence="5">
    <location>
        <begin position="573"/>
        <end position="679"/>
    </location>
</feature>
<dbReference type="CDD" id="cd00202">
    <property type="entry name" value="ZnF_GATA"/>
    <property type="match status" value="1"/>
</dbReference>
<sequence length="1286" mass="136647">MSSAAETEPEELKTFWLSAAAVLPVDQVQGSEACFKLEGLPQILLKVKASGSWCLECASHSQTGPLQEASLLFGAPGTCQHGQLCRPRKVQQQIWGRSPLSSSHLPAAKWQRLSERGLYGWVSQNGNGQARDHSHHFGFACNGRLLLDDMQFGWAGELKGLKFTTKWEFCQNMEAQRGPEQAVKMLAMLQQQDMNKYMLAHQGAEGSLDAALLWAASLHQGHDPYADEPEVCGAPKPDAIYEAASLLQKASVPSLYHNLAISQQAPAGGSTQHAARTSPALPHAHHLVPAQQQACLTKQGPPDSSPPSMGDVPLQAQMLQHTHRACPAEARDDGHLQALDDRVRTQKTARVASLHDAEGKPRAVAAHSSSHQQAADVAPLQQVVSPLVPAACLQDKPHGAAAHMPGHQLAPAIVVLQQAVSAAMQQQRQEGHSSGGSHQNNQQTSGGAHLQLTQNKSLAGLASVARHRQDMDTTPDGTTLQHKQKAAATPQQTGGQHSSAAADSQSNPAAGALPAAHQHKSTSALLRHAPDEVHLVTKHVDGPPSPMAANADGAAPCEQSVHSLMLQRQIQQDPGLPAASGRHLQPSATPHPRSPGRQAQPASADIDVLEAASSPRSNDSQPARHPEIQNSQQYDARTKGLQQPQEKPSRPISVIRSQGAAQGQTTTPQQQAGPATVVQTGPRQVLASVNGREGQHEHDPPPASLQQQQQQILPIRMQQLLQGGPSEATACAEDQARSSLIAESQLPATASSFQQQIMSKPSSAEQQSLSDAPTALPPAAQANDGLEAFVERLPLDAEAAGRLLGQLNKLYSLDEGAPEATGLLEEIREAVSRSVFEQIVAFVTEGQSHSSRSAANLNAACCSCPPMQELQGIGGKSALASTLGAGHVPALVLPTQQVQPCDAGLCGATPPARSGNHVAAQAAKGMPGQACNGKAAEDLHVSSQQVHGQQQQQQQQQCLPKSVPCAEPDGIVVLSDTDEEEPVQSQPDHNDLLSQKSSRKRSRLPDPDAGQGVGLCAIKRHKKAARCPAVHIDCKVALDQLRSAAASFMCMVGQNMAGKLSNGPGYDFDRLHACCKRLGEEEKSSPPRWTQEHSATARVEQDSEKCSAAEALSQPRCSDKEGKHGEATSQSSQLTGPAAAVEEAEYYYSNCKQKRLAKRPKRPCRKLPTAVAPGLETLGCSKCRGAKNGCGKCRGKRNEASKVSTTTGRSLKPRLQLAQPHPRPADGQKDPQLSNSIQEGLACTVKTCTQCGTQTTPLWRTGPKGPQTLCNACGVRHKKSVNHARR</sequence>
<feature type="region of interest" description="Disordered" evidence="5">
    <location>
        <begin position="690"/>
        <end position="709"/>
    </location>
</feature>
<evidence type="ECO:0000256" key="1">
    <source>
        <dbReference type="ARBA" id="ARBA00022723"/>
    </source>
</evidence>
<keyword evidence="1" id="KW-0479">Metal-binding</keyword>
<evidence type="ECO:0000256" key="3">
    <source>
        <dbReference type="ARBA" id="ARBA00022833"/>
    </source>
</evidence>
<feature type="region of interest" description="Disordered" evidence="5">
    <location>
        <begin position="1082"/>
        <end position="1136"/>
    </location>
</feature>
<keyword evidence="8" id="KW-1185">Reference proteome</keyword>
<dbReference type="Pfam" id="PF00320">
    <property type="entry name" value="GATA"/>
    <property type="match status" value="1"/>
</dbReference>
<dbReference type="SMART" id="SM00401">
    <property type="entry name" value="ZnF_GATA"/>
    <property type="match status" value="1"/>
</dbReference>
<dbReference type="PANTHER" id="PTHR47255">
    <property type="entry name" value="GATA TRANSCRIPTION FACTOR 22-RELATED"/>
    <property type="match status" value="1"/>
</dbReference>
<evidence type="ECO:0000259" key="6">
    <source>
        <dbReference type="PROSITE" id="PS50114"/>
    </source>
</evidence>
<dbReference type="InterPro" id="IPR013088">
    <property type="entry name" value="Znf_NHR/GATA"/>
</dbReference>
<dbReference type="GO" id="GO:0008270">
    <property type="term" value="F:zinc ion binding"/>
    <property type="evidence" value="ECO:0007669"/>
    <property type="project" value="UniProtKB-KW"/>
</dbReference>
<feature type="compositionally biased region" description="Polar residues" evidence="5">
    <location>
        <begin position="751"/>
        <end position="771"/>
    </location>
</feature>
<feature type="compositionally biased region" description="Low complexity" evidence="5">
    <location>
        <begin position="363"/>
        <end position="377"/>
    </location>
</feature>
<feature type="region of interest" description="Disordered" evidence="5">
    <location>
        <begin position="1201"/>
        <end position="1233"/>
    </location>
</feature>
<feature type="region of interest" description="Disordered" evidence="5">
    <location>
        <begin position="350"/>
        <end position="377"/>
    </location>
</feature>
<dbReference type="GO" id="GO:0043565">
    <property type="term" value="F:sequence-specific DNA binding"/>
    <property type="evidence" value="ECO:0007669"/>
    <property type="project" value="InterPro"/>
</dbReference>
<dbReference type="PANTHER" id="PTHR47255:SF4">
    <property type="entry name" value="GATA ZINC FINGER DOMAIN-CONTAINING PROTEIN 12"/>
    <property type="match status" value="1"/>
</dbReference>
<evidence type="ECO:0000256" key="5">
    <source>
        <dbReference type="SAM" id="MobiDB-lite"/>
    </source>
</evidence>
<feature type="region of interest" description="Disordered" evidence="5">
    <location>
        <begin position="470"/>
        <end position="523"/>
    </location>
</feature>
<dbReference type="InterPro" id="IPR000679">
    <property type="entry name" value="Znf_GATA"/>
</dbReference>
<dbReference type="SUPFAM" id="SSF57716">
    <property type="entry name" value="Glucocorticoid receptor-like (DNA-binding domain)"/>
    <property type="match status" value="1"/>
</dbReference>
<feature type="compositionally biased region" description="Low complexity" evidence="5">
    <location>
        <begin position="943"/>
        <end position="957"/>
    </location>
</feature>
<feature type="region of interest" description="Disordered" evidence="5">
    <location>
        <begin position="423"/>
        <end position="446"/>
    </location>
</feature>
<reference evidence="7 8" key="1">
    <citation type="journal article" date="2024" name="Nat. Commun.">
        <title>Phylogenomics reveals the evolutionary origins of lichenization in chlorophyte algae.</title>
        <authorList>
            <person name="Puginier C."/>
            <person name="Libourel C."/>
            <person name="Otte J."/>
            <person name="Skaloud P."/>
            <person name="Haon M."/>
            <person name="Grisel S."/>
            <person name="Petersen M."/>
            <person name="Berrin J.G."/>
            <person name="Delaux P.M."/>
            <person name="Dal Grande F."/>
            <person name="Keller J."/>
        </authorList>
    </citation>
    <scope>NUCLEOTIDE SEQUENCE [LARGE SCALE GENOMIC DNA]</scope>
    <source>
        <strain evidence="7 8">SAG 2145</strain>
    </source>
</reference>
<feature type="region of interest" description="Disordered" evidence="5">
    <location>
        <begin position="290"/>
        <end position="312"/>
    </location>
</feature>
<dbReference type="Proteomes" id="UP001438707">
    <property type="component" value="Unassembled WGS sequence"/>
</dbReference>
<evidence type="ECO:0000256" key="4">
    <source>
        <dbReference type="PROSITE-ProRule" id="PRU00094"/>
    </source>
</evidence>
<protein>
    <recommendedName>
        <fullName evidence="6">GATA-type domain-containing protein</fullName>
    </recommendedName>
</protein>
<keyword evidence="3" id="KW-0862">Zinc</keyword>
<feature type="compositionally biased region" description="Polar residues" evidence="5">
    <location>
        <begin position="435"/>
        <end position="446"/>
    </location>
</feature>
<feature type="compositionally biased region" description="Polar residues" evidence="5">
    <location>
        <begin position="628"/>
        <end position="646"/>
    </location>
</feature>
<feature type="domain" description="GATA-type" evidence="6">
    <location>
        <begin position="1248"/>
        <end position="1278"/>
    </location>
</feature>
<feature type="compositionally biased region" description="Polar residues" evidence="5">
    <location>
        <begin position="489"/>
        <end position="508"/>
    </location>
</feature>
<proteinExistence type="predicted"/>
<feature type="region of interest" description="Disordered" evidence="5">
    <location>
        <begin position="751"/>
        <end position="779"/>
    </location>
</feature>
<dbReference type="PROSITE" id="PS00344">
    <property type="entry name" value="GATA_ZN_FINGER_1"/>
    <property type="match status" value="1"/>
</dbReference>
<dbReference type="EMBL" id="JALJOS010000064">
    <property type="protein sequence ID" value="KAK9817575.1"/>
    <property type="molecule type" value="Genomic_DNA"/>
</dbReference>
<evidence type="ECO:0000256" key="2">
    <source>
        <dbReference type="ARBA" id="ARBA00022771"/>
    </source>
</evidence>
<evidence type="ECO:0000313" key="8">
    <source>
        <dbReference type="Proteomes" id="UP001438707"/>
    </source>
</evidence>
<evidence type="ECO:0000313" key="7">
    <source>
        <dbReference type="EMBL" id="KAK9817575.1"/>
    </source>
</evidence>
<dbReference type="InterPro" id="IPR052138">
    <property type="entry name" value="GATA_ZnFinger_Domain"/>
</dbReference>
<gene>
    <name evidence="7" type="ORF">WJX74_000818</name>
</gene>
<organism evidence="7 8">
    <name type="scientific">Apatococcus lobatus</name>
    <dbReference type="NCBI Taxonomy" id="904363"/>
    <lineage>
        <taxon>Eukaryota</taxon>
        <taxon>Viridiplantae</taxon>
        <taxon>Chlorophyta</taxon>
        <taxon>core chlorophytes</taxon>
        <taxon>Trebouxiophyceae</taxon>
        <taxon>Chlorellales</taxon>
        <taxon>Chlorellaceae</taxon>
        <taxon>Apatococcus</taxon>
    </lineage>
</organism>
<dbReference type="PROSITE" id="PS50114">
    <property type="entry name" value="GATA_ZN_FINGER_2"/>
    <property type="match status" value="1"/>
</dbReference>
<dbReference type="Gene3D" id="3.30.50.10">
    <property type="entry name" value="Erythroid Transcription Factor GATA-1, subunit A"/>
    <property type="match status" value="1"/>
</dbReference>
<feature type="compositionally biased region" description="Low complexity" evidence="5">
    <location>
        <begin position="658"/>
        <end position="676"/>
    </location>
</feature>